<dbReference type="InterPro" id="IPR008949">
    <property type="entry name" value="Isoprenoid_synthase_dom_sf"/>
</dbReference>
<dbReference type="PaxDb" id="2903-EOD18894"/>
<dbReference type="AlphaFoldDB" id="A0A0D3J5V9"/>
<dbReference type="Gene3D" id="1.10.600.10">
    <property type="entry name" value="Farnesyl Diphosphate Synthase"/>
    <property type="match status" value="1"/>
</dbReference>
<sequence>MEAIKGHAAPEQQWRAAALGWCIEWLQAYFLVADDIMDASETRRGQVCWYKVEDIGMNAINDGTDPDKIRPFPPGRAAGARILLEMHIYSILRRHFREDPLYVPLMELFHEVTLQTAVGQLLDLTTADPDKARDRMRPEPAPSAQVDFSRFCMATYTNIVVYKTAFYTFYLPIACAMLLSGYRDPALFAKAREICVLMGEYFQVQDDYLDCYGDPAKIGKVGTDIRDNKCSWLINTCLAVATPAQKKDLEANYARNDARCEAKVRQIFSECGVKEAFHEYEEATAAQLRALIAEVQGMPPTIFSTLLSRIYKRQK</sequence>
<dbReference type="eggNOG" id="KOG0711">
    <property type="taxonomic scope" value="Eukaryota"/>
</dbReference>
<dbReference type="CDD" id="cd00685">
    <property type="entry name" value="Trans_IPPS_HT"/>
    <property type="match status" value="1"/>
</dbReference>
<organism evidence="6 7">
    <name type="scientific">Emiliania huxleyi (strain CCMP1516)</name>
    <dbReference type="NCBI Taxonomy" id="280463"/>
    <lineage>
        <taxon>Eukaryota</taxon>
        <taxon>Haptista</taxon>
        <taxon>Haptophyta</taxon>
        <taxon>Prymnesiophyceae</taxon>
        <taxon>Isochrysidales</taxon>
        <taxon>Noelaerhabdaceae</taxon>
        <taxon>Emiliania</taxon>
    </lineage>
</organism>
<dbReference type="Proteomes" id="UP000013827">
    <property type="component" value="Unassembled WGS sequence"/>
</dbReference>
<dbReference type="PANTHER" id="PTHR11525">
    <property type="entry name" value="FARNESYL-PYROPHOSPHATE SYNTHETASE"/>
    <property type="match status" value="1"/>
</dbReference>
<evidence type="ECO:0000256" key="2">
    <source>
        <dbReference type="ARBA" id="ARBA00022679"/>
    </source>
</evidence>
<evidence type="ECO:0000256" key="4">
    <source>
        <dbReference type="ARBA" id="ARBA00022842"/>
    </source>
</evidence>
<dbReference type="InterPro" id="IPR000092">
    <property type="entry name" value="Polyprenyl_synt"/>
</dbReference>
<dbReference type="GeneID" id="17264441"/>
<reference evidence="6" key="2">
    <citation type="submission" date="2024-10" db="UniProtKB">
        <authorList>
            <consortium name="EnsemblProtists"/>
        </authorList>
    </citation>
    <scope>IDENTIFICATION</scope>
</reference>
<accession>A0A0D3J5V9</accession>
<evidence type="ECO:0008006" key="8">
    <source>
        <dbReference type="Google" id="ProtNLM"/>
    </source>
</evidence>
<comment type="similarity">
    <text evidence="5">Belongs to the FPP/GGPP synthase family.</text>
</comment>
<protein>
    <recommendedName>
        <fullName evidence="8">Farnesyl pyrophosphate synthase</fullName>
    </recommendedName>
</protein>
<keyword evidence="7" id="KW-1185">Reference proteome</keyword>
<dbReference type="STRING" id="2903.R1EDC6"/>
<dbReference type="GO" id="GO:0004337">
    <property type="term" value="F:(2E,6E)-farnesyl diphosphate synthase activity"/>
    <property type="evidence" value="ECO:0007669"/>
    <property type="project" value="TreeGrafter"/>
</dbReference>
<evidence type="ECO:0000256" key="3">
    <source>
        <dbReference type="ARBA" id="ARBA00022723"/>
    </source>
</evidence>
<dbReference type="KEGG" id="ehx:EMIHUDRAFT_415987"/>
<dbReference type="PROSITE" id="PS00444">
    <property type="entry name" value="POLYPRENYL_SYNTHASE_2"/>
    <property type="match status" value="1"/>
</dbReference>
<keyword evidence="3" id="KW-0479">Metal-binding</keyword>
<evidence type="ECO:0000313" key="7">
    <source>
        <dbReference type="Proteomes" id="UP000013827"/>
    </source>
</evidence>
<dbReference type="HOGENOM" id="CLU_028376_1_0_1"/>
<dbReference type="PANTHER" id="PTHR11525:SF0">
    <property type="entry name" value="FARNESYL PYROPHOSPHATE SYNTHASE"/>
    <property type="match status" value="1"/>
</dbReference>
<dbReference type="SUPFAM" id="SSF48576">
    <property type="entry name" value="Terpenoid synthases"/>
    <property type="match status" value="1"/>
</dbReference>
<dbReference type="GO" id="GO:0004161">
    <property type="term" value="F:dimethylallyltranstransferase activity"/>
    <property type="evidence" value="ECO:0007669"/>
    <property type="project" value="TreeGrafter"/>
</dbReference>
<comment type="cofactor">
    <cofactor evidence="1">
        <name>Mg(2+)</name>
        <dbReference type="ChEBI" id="CHEBI:18420"/>
    </cofactor>
</comment>
<evidence type="ECO:0000256" key="5">
    <source>
        <dbReference type="RuleBase" id="RU004466"/>
    </source>
</evidence>
<dbReference type="Pfam" id="PF00348">
    <property type="entry name" value="polyprenyl_synt"/>
    <property type="match status" value="2"/>
</dbReference>
<keyword evidence="2 5" id="KW-0808">Transferase</keyword>
<dbReference type="GO" id="GO:0046872">
    <property type="term" value="F:metal ion binding"/>
    <property type="evidence" value="ECO:0007669"/>
    <property type="project" value="UniProtKB-KW"/>
</dbReference>
<dbReference type="PROSITE" id="PS00723">
    <property type="entry name" value="POLYPRENYL_SYNTHASE_1"/>
    <property type="match status" value="1"/>
</dbReference>
<evidence type="ECO:0000313" key="6">
    <source>
        <dbReference type="EnsemblProtists" id="EOD18894"/>
    </source>
</evidence>
<dbReference type="SFLD" id="SFLDS00005">
    <property type="entry name" value="Isoprenoid_Synthase_Type_I"/>
    <property type="match status" value="1"/>
</dbReference>
<proteinExistence type="inferred from homology"/>
<reference evidence="7" key="1">
    <citation type="journal article" date="2013" name="Nature">
        <title>Pan genome of the phytoplankton Emiliania underpins its global distribution.</title>
        <authorList>
            <person name="Read B.A."/>
            <person name="Kegel J."/>
            <person name="Klute M.J."/>
            <person name="Kuo A."/>
            <person name="Lefebvre S.C."/>
            <person name="Maumus F."/>
            <person name="Mayer C."/>
            <person name="Miller J."/>
            <person name="Monier A."/>
            <person name="Salamov A."/>
            <person name="Young J."/>
            <person name="Aguilar M."/>
            <person name="Claverie J.M."/>
            <person name="Frickenhaus S."/>
            <person name="Gonzalez K."/>
            <person name="Herman E.K."/>
            <person name="Lin Y.C."/>
            <person name="Napier J."/>
            <person name="Ogata H."/>
            <person name="Sarno A.F."/>
            <person name="Shmutz J."/>
            <person name="Schroeder D."/>
            <person name="de Vargas C."/>
            <person name="Verret F."/>
            <person name="von Dassow P."/>
            <person name="Valentin K."/>
            <person name="Van de Peer Y."/>
            <person name="Wheeler G."/>
            <person name="Dacks J.B."/>
            <person name="Delwiche C.F."/>
            <person name="Dyhrman S.T."/>
            <person name="Glockner G."/>
            <person name="John U."/>
            <person name="Richards T."/>
            <person name="Worden A.Z."/>
            <person name="Zhang X."/>
            <person name="Grigoriev I.V."/>
            <person name="Allen A.E."/>
            <person name="Bidle K."/>
            <person name="Borodovsky M."/>
            <person name="Bowler C."/>
            <person name="Brownlee C."/>
            <person name="Cock J.M."/>
            <person name="Elias M."/>
            <person name="Gladyshev V.N."/>
            <person name="Groth M."/>
            <person name="Guda C."/>
            <person name="Hadaegh A."/>
            <person name="Iglesias-Rodriguez M.D."/>
            <person name="Jenkins J."/>
            <person name="Jones B.M."/>
            <person name="Lawson T."/>
            <person name="Leese F."/>
            <person name="Lindquist E."/>
            <person name="Lobanov A."/>
            <person name="Lomsadze A."/>
            <person name="Malik S.B."/>
            <person name="Marsh M.E."/>
            <person name="Mackinder L."/>
            <person name="Mock T."/>
            <person name="Mueller-Roeber B."/>
            <person name="Pagarete A."/>
            <person name="Parker M."/>
            <person name="Probert I."/>
            <person name="Quesneville H."/>
            <person name="Raines C."/>
            <person name="Rensing S.A."/>
            <person name="Riano-Pachon D.M."/>
            <person name="Richier S."/>
            <person name="Rokitta S."/>
            <person name="Shiraiwa Y."/>
            <person name="Soanes D.M."/>
            <person name="van der Giezen M."/>
            <person name="Wahlund T.M."/>
            <person name="Williams B."/>
            <person name="Wilson W."/>
            <person name="Wolfe G."/>
            <person name="Wurch L.L."/>
        </authorList>
    </citation>
    <scope>NUCLEOTIDE SEQUENCE</scope>
</reference>
<dbReference type="InterPro" id="IPR033749">
    <property type="entry name" value="Polyprenyl_synt_CS"/>
</dbReference>
<dbReference type="OMA" id="CSWVVNQ"/>
<dbReference type="GO" id="GO:0005737">
    <property type="term" value="C:cytoplasm"/>
    <property type="evidence" value="ECO:0007669"/>
    <property type="project" value="TreeGrafter"/>
</dbReference>
<keyword evidence="4" id="KW-0460">Magnesium</keyword>
<dbReference type="InterPro" id="IPR039702">
    <property type="entry name" value="FPS1-like"/>
</dbReference>
<dbReference type="EnsemblProtists" id="EOD18894">
    <property type="protein sequence ID" value="EOD18894"/>
    <property type="gene ID" value="EMIHUDRAFT_415987"/>
</dbReference>
<dbReference type="RefSeq" id="XP_005771323.1">
    <property type="nucleotide sequence ID" value="XM_005771266.1"/>
</dbReference>
<dbReference type="GO" id="GO:0045337">
    <property type="term" value="P:farnesyl diphosphate biosynthetic process"/>
    <property type="evidence" value="ECO:0007669"/>
    <property type="project" value="TreeGrafter"/>
</dbReference>
<name>A0A0D3J5V9_EMIH1</name>
<evidence type="ECO:0000256" key="1">
    <source>
        <dbReference type="ARBA" id="ARBA00001946"/>
    </source>
</evidence>